<keyword evidence="4" id="KW-0460">Magnesium</keyword>
<dbReference type="GO" id="GO:0005737">
    <property type="term" value="C:cytoplasm"/>
    <property type="evidence" value="ECO:0007669"/>
    <property type="project" value="TreeGrafter"/>
</dbReference>
<dbReference type="Gene3D" id="2.40.50.140">
    <property type="entry name" value="Nucleic acid-binding proteins"/>
    <property type="match status" value="1"/>
</dbReference>
<dbReference type="GO" id="GO:0003723">
    <property type="term" value="F:RNA binding"/>
    <property type="evidence" value="ECO:0007669"/>
    <property type="project" value="UniProtKB-KW"/>
</dbReference>
<dbReference type="PANTHER" id="PTHR30001">
    <property type="entry name" value="RIBONUCLEASE"/>
    <property type="match status" value="1"/>
</dbReference>
<dbReference type="AlphaFoldDB" id="A0A3D8GLF5"/>
<dbReference type="InterPro" id="IPR003029">
    <property type="entry name" value="S1_domain"/>
</dbReference>
<dbReference type="Proteomes" id="UP000257144">
    <property type="component" value="Unassembled WGS sequence"/>
</dbReference>
<evidence type="ECO:0000256" key="4">
    <source>
        <dbReference type="ARBA" id="ARBA00022842"/>
    </source>
</evidence>
<name>A0A3D8GLF5_9BACI</name>
<dbReference type="NCBIfam" id="TIGR00757">
    <property type="entry name" value="RNaseEG"/>
    <property type="match status" value="1"/>
</dbReference>
<comment type="caution">
    <text evidence="7">The sequence shown here is derived from an EMBL/GenBank/DDBJ whole genome shotgun (WGS) entry which is preliminary data.</text>
</comment>
<protein>
    <submittedName>
        <fullName evidence="7">Ribonuclease E/G</fullName>
    </submittedName>
</protein>
<evidence type="ECO:0000256" key="1">
    <source>
        <dbReference type="ARBA" id="ARBA00001946"/>
    </source>
</evidence>
<evidence type="ECO:0000256" key="5">
    <source>
        <dbReference type="ARBA" id="ARBA00022884"/>
    </source>
</evidence>
<comment type="cofactor">
    <cofactor evidence="1">
        <name>Mg(2+)</name>
        <dbReference type="ChEBI" id="CHEBI:18420"/>
    </cofactor>
</comment>
<feature type="domain" description="S1 motif" evidence="6">
    <location>
        <begin position="38"/>
        <end position="98"/>
    </location>
</feature>
<dbReference type="RefSeq" id="WP_115453800.1">
    <property type="nucleotide sequence ID" value="NZ_QNQT01000014.1"/>
</dbReference>
<keyword evidence="3" id="KW-0378">Hydrolase</keyword>
<proteinExistence type="predicted"/>
<dbReference type="InterPro" id="IPR004659">
    <property type="entry name" value="RNase_E/G"/>
</dbReference>
<dbReference type="GO" id="GO:0004540">
    <property type="term" value="F:RNA nuclease activity"/>
    <property type="evidence" value="ECO:0007669"/>
    <property type="project" value="InterPro"/>
</dbReference>
<accession>A0A3D8GLF5</accession>
<dbReference type="OrthoDB" id="9804278at2"/>
<dbReference type="Gene3D" id="3.40.1260.20">
    <property type="entry name" value="Ribonuclease E, catalytic domain"/>
    <property type="match status" value="1"/>
</dbReference>
<organism evidence="7 8">
    <name type="scientific">Neobacillus piezotolerans</name>
    <dbReference type="NCBI Taxonomy" id="2259171"/>
    <lineage>
        <taxon>Bacteria</taxon>
        <taxon>Bacillati</taxon>
        <taxon>Bacillota</taxon>
        <taxon>Bacilli</taxon>
        <taxon>Bacillales</taxon>
        <taxon>Bacillaceae</taxon>
        <taxon>Neobacillus</taxon>
    </lineage>
</organism>
<dbReference type="PANTHER" id="PTHR30001:SF0">
    <property type="entry name" value="RIBONUCLEASE G"/>
    <property type="match status" value="1"/>
</dbReference>
<evidence type="ECO:0000259" key="6">
    <source>
        <dbReference type="PROSITE" id="PS50126"/>
    </source>
</evidence>
<evidence type="ECO:0000313" key="8">
    <source>
        <dbReference type="Proteomes" id="UP000257144"/>
    </source>
</evidence>
<dbReference type="GO" id="GO:0046872">
    <property type="term" value="F:metal ion binding"/>
    <property type="evidence" value="ECO:0007669"/>
    <property type="project" value="UniProtKB-KW"/>
</dbReference>
<evidence type="ECO:0000313" key="7">
    <source>
        <dbReference type="EMBL" id="RDU35059.1"/>
    </source>
</evidence>
<dbReference type="EMBL" id="QNQT01000014">
    <property type="protein sequence ID" value="RDU35059.1"/>
    <property type="molecule type" value="Genomic_DNA"/>
</dbReference>
<keyword evidence="8" id="KW-1185">Reference proteome</keyword>
<keyword evidence="2" id="KW-0479">Metal-binding</keyword>
<dbReference type="SUPFAM" id="SSF50249">
    <property type="entry name" value="Nucleic acid-binding proteins"/>
    <property type="match status" value="1"/>
</dbReference>
<gene>
    <name evidence="7" type="ORF">DRW41_19970</name>
</gene>
<dbReference type="GO" id="GO:0016787">
    <property type="term" value="F:hydrolase activity"/>
    <property type="evidence" value="ECO:0007669"/>
    <property type="project" value="UniProtKB-KW"/>
</dbReference>
<dbReference type="CDD" id="cd04453">
    <property type="entry name" value="S1_RNase_E"/>
    <property type="match status" value="1"/>
</dbReference>
<dbReference type="GO" id="GO:0006364">
    <property type="term" value="P:rRNA processing"/>
    <property type="evidence" value="ECO:0007669"/>
    <property type="project" value="TreeGrafter"/>
</dbReference>
<dbReference type="Pfam" id="PF10150">
    <property type="entry name" value="RNase_E_G"/>
    <property type="match status" value="1"/>
</dbReference>
<dbReference type="InterPro" id="IPR012340">
    <property type="entry name" value="NA-bd_OB-fold"/>
</dbReference>
<dbReference type="SMART" id="SM00316">
    <property type="entry name" value="S1"/>
    <property type="match status" value="1"/>
</dbReference>
<reference evidence="7 8" key="1">
    <citation type="submission" date="2018-07" db="EMBL/GenBank/DDBJ databases">
        <title>Bacillus sp. YLB-04 draft genome sequence.</title>
        <authorList>
            <person name="Yu L."/>
            <person name="Tang X."/>
        </authorList>
    </citation>
    <scope>NUCLEOTIDE SEQUENCE [LARGE SCALE GENOMIC DNA]</scope>
    <source>
        <strain evidence="7 8">YLB-04</strain>
    </source>
</reference>
<sequence>MDKLIINSGAREKRAALFHNGKIEQLKIARAEGQSLVGSIFLGIVTKVLPGMNAAFIDIGTGKNAYLHRDSLADYAQSEALDRQKRSISSFVRQGERLLVQAEKDEAGTKGAKVTGIIEVPGENLVYMPSGNYIAISKKIADPTRREELRGLGEKIKVGAEGILFRTSAGNVPDSKLIEEIDGLRAEAGELFQKASSLKKAGVVAERDPFIEQLVPLIEKMAGGEVVADDPGILNLLKKRAASGDGEPKYSYYSGKENIFALHGADQEIGKLMKRVVWLENGAYLLVEETETLTAIDVNTGKFSGKRSLDETVLKTNLLAASEAARQIRLRDLAGIILIDFIDMKTEDERAKVAAKMADKLRKDGRRTRVVGFTSLGILQITRKRLGPSLSGTLATKCPSCEGTGWISSPETEAFRLERELWEHRGTLDEAVLVETSPEVKVVFEGDGKVHLKRIEESLGFKILIAPVESAVHFYTIRQFGDADELRKKADNTY</sequence>
<keyword evidence="5" id="KW-0694">RNA-binding</keyword>
<evidence type="ECO:0000256" key="2">
    <source>
        <dbReference type="ARBA" id="ARBA00022723"/>
    </source>
</evidence>
<dbReference type="InterPro" id="IPR019307">
    <property type="entry name" value="RNA-bd_AU-1/RNase_E/G"/>
</dbReference>
<dbReference type="PROSITE" id="PS50126">
    <property type="entry name" value="S1"/>
    <property type="match status" value="1"/>
</dbReference>
<evidence type="ECO:0000256" key="3">
    <source>
        <dbReference type="ARBA" id="ARBA00022801"/>
    </source>
</evidence>